<proteinExistence type="predicted"/>
<evidence type="ECO:0000259" key="5">
    <source>
        <dbReference type="Pfam" id="PF26305"/>
    </source>
</evidence>
<accession>A0AAP4R5D8</accession>
<evidence type="ECO:0000313" key="7">
    <source>
        <dbReference type="Proteomes" id="UP001172109"/>
    </source>
</evidence>
<comment type="caution">
    <text evidence="6">The sequence shown here is derived from an EMBL/GenBank/DDBJ whole genome shotgun (WGS) entry which is preliminary data.</text>
</comment>
<dbReference type="EMBL" id="JAUJQS010000021">
    <property type="protein sequence ID" value="MDN7567852.1"/>
    <property type="molecule type" value="Genomic_DNA"/>
</dbReference>
<dbReference type="Proteomes" id="UP001172109">
    <property type="component" value="Unassembled WGS sequence"/>
</dbReference>
<keyword evidence="1" id="KW-0808">Transferase</keyword>
<reference evidence="6" key="1">
    <citation type="submission" date="2023-07" db="EMBL/GenBank/DDBJ databases">
        <title>A collection of bacterial strains from the Burkholderia cepacia Research Laboratory and Repository.</title>
        <authorList>
            <person name="Lipuma J."/>
            <person name="Spilker T."/>
            <person name="Caverly L."/>
        </authorList>
    </citation>
    <scope>NUCLEOTIDE SEQUENCE</scope>
    <source>
        <strain evidence="6">AU44979</strain>
    </source>
</reference>
<dbReference type="InterPro" id="IPR058909">
    <property type="entry name" value="CD_NTase_C"/>
</dbReference>
<dbReference type="InterPro" id="IPR043519">
    <property type="entry name" value="NT_sf"/>
</dbReference>
<dbReference type="SUPFAM" id="SSF81301">
    <property type="entry name" value="Nucleotidyltransferase"/>
    <property type="match status" value="1"/>
</dbReference>
<feature type="domain" description="cGAS/DncV-like nucleotidyltransferase C-terminal helical" evidence="5">
    <location>
        <begin position="181"/>
        <end position="294"/>
    </location>
</feature>
<gene>
    <name evidence="6" type="ORF">QZM56_25410</name>
</gene>
<evidence type="ECO:0000256" key="4">
    <source>
        <dbReference type="ARBA" id="ARBA00023118"/>
    </source>
</evidence>
<dbReference type="InterPro" id="IPR006116">
    <property type="entry name" value="NT_2-5OAS_ClassI-CCAase"/>
</dbReference>
<evidence type="ECO:0000256" key="1">
    <source>
        <dbReference type="ARBA" id="ARBA00022679"/>
    </source>
</evidence>
<dbReference type="Pfam" id="PF26305">
    <property type="entry name" value="CD_NTase_C"/>
    <property type="match status" value="1"/>
</dbReference>
<name>A0AAP4R5D8_9BURK</name>
<dbReference type="GO" id="GO:0016779">
    <property type="term" value="F:nucleotidyltransferase activity"/>
    <property type="evidence" value="ECO:0007669"/>
    <property type="project" value="InterPro"/>
</dbReference>
<dbReference type="GO" id="GO:0051607">
    <property type="term" value="P:defense response to virus"/>
    <property type="evidence" value="ECO:0007669"/>
    <property type="project" value="UniProtKB-KW"/>
</dbReference>
<keyword evidence="3" id="KW-0547">Nucleotide-binding</keyword>
<evidence type="ECO:0000256" key="3">
    <source>
        <dbReference type="ARBA" id="ARBA00022741"/>
    </source>
</evidence>
<dbReference type="CDD" id="cd05400">
    <property type="entry name" value="NT_2-5OAS_ClassI-CCAase"/>
    <property type="match status" value="1"/>
</dbReference>
<sequence length="296" mass="33335">MAIPQDQLATWAQIGAQATSRDTYASVRRALLADGTGYHDKLYSIFLQGSYGNDTNIRRESDVDVVIQLDSVFTYELGALPPMQQLAFHTGLVYATYSYEEYRADVLAALRRVFGDAVEPGTKAVSIGPSGNRRKADVLIAMQHRNYLRHTGGVDSIYVEGISFHKSDETQVVNYPRQHRENLVAKNQATNEWFKHIVRIFKNARERMIAQGLLAEGVAPSYYIEGLLYNVPTYCFGNTYQATVFACLNWLCNVDRTAFLCANAQYALLNGGVDVTWNSRDCDAFLRAFLLLWNGW</sequence>
<dbReference type="AlphaFoldDB" id="A0AAP4R5D8"/>
<keyword evidence="4" id="KW-0051">Antiviral defense</keyword>
<protein>
    <submittedName>
        <fullName evidence="6">Nucleotidyltransferase</fullName>
    </submittedName>
</protein>
<dbReference type="RefSeq" id="WP_175843851.1">
    <property type="nucleotide sequence ID" value="NZ_CADEVJ010000009.1"/>
</dbReference>
<organism evidence="6 7">
    <name type="scientific">Burkholderia contaminans</name>
    <dbReference type="NCBI Taxonomy" id="488447"/>
    <lineage>
        <taxon>Bacteria</taxon>
        <taxon>Pseudomonadati</taxon>
        <taxon>Pseudomonadota</taxon>
        <taxon>Betaproteobacteria</taxon>
        <taxon>Burkholderiales</taxon>
        <taxon>Burkholderiaceae</taxon>
        <taxon>Burkholderia</taxon>
        <taxon>Burkholderia cepacia complex</taxon>
    </lineage>
</organism>
<evidence type="ECO:0000256" key="2">
    <source>
        <dbReference type="ARBA" id="ARBA00022695"/>
    </source>
</evidence>
<keyword evidence="2" id="KW-0548">Nucleotidyltransferase</keyword>
<evidence type="ECO:0000313" key="6">
    <source>
        <dbReference type="EMBL" id="MDN7567852.1"/>
    </source>
</evidence>